<feature type="region of interest" description="Disordered" evidence="4">
    <location>
        <begin position="244"/>
        <end position="295"/>
    </location>
</feature>
<dbReference type="EMBL" id="ML986486">
    <property type="protein sequence ID" value="KAF2279551.1"/>
    <property type="molecule type" value="Genomic_DNA"/>
</dbReference>
<keyword evidence="3" id="KW-0496">Mitochondrion</keyword>
<proteinExistence type="predicted"/>
<evidence type="ECO:0000256" key="3">
    <source>
        <dbReference type="ARBA" id="ARBA00023128"/>
    </source>
</evidence>
<dbReference type="PANTHER" id="PTHR28554:SF1">
    <property type="entry name" value="LARGE RIBOSOMAL SUBUNIT PROTEIN ML45"/>
    <property type="match status" value="1"/>
</dbReference>
<keyword evidence="2" id="KW-0809">Transit peptide</keyword>
<dbReference type="GO" id="GO:0005739">
    <property type="term" value="C:mitochondrion"/>
    <property type="evidence" value="ECO:0007669"/>
    <property type="project" value="UniProtKB-SubCell"/>
</dbReference>
<feature type="compositionally biased region" description="Acidic residues" evidence="4">
    <location>
        <begin position="284"/>
        <end position="294"/>
    </location>
</feature>
<dbReference type="OrthoDB" id="19619at2759"/>
<gene>
    <name evidence="5" type="ORF">EI97DRAFT_430603</name>
</gene>
<keyword evidence="6" id="KW-1185">Reference proteome</keyword>
<evidence type="ECO:0000313" key="5">
    <source>
        <dbReference type="EMBL" id="KAF2279551.1"/>
    </source>
</evidence>
<name>A0A6A6JSH0_WESOR</name>
<dbReference type="AlphaFoldDB" id="A0A6A6JSH0"/>
<evidence type="ECO:0000256" key="2">
    <source>
        <dbReference type="ARBA" id="ARBA00022946"/>
    </source>
</evidence>
<protein>
    <recommendedName>
        <fullName evidence="7">Tim44-like domain-containing protein</fullName>
    </recommendedName>
</protein>
<dbReference type="Proteomes" id="UP000800097">
    <property type="component" value="Unassembled WGS sequence"/>
</dbReference>
<dbReference type="GeneID" id="54550910"/>
<comment type="subcellular location">
    <subcellularLocation>
        <location evidence="1">Mitochondrion</location>
    </subcellularLocation>
</comment>
<evidence type="ECO:0000256" key="1">
    <source>
        <dbReference type="ARBA" id="ARBA00004173"/>
    </source>
</evidence>
<dbReference type="RefSeq" id="XP_033657090.1">
    <property type="nucleotide sequence ID" value="XM_033797735.1"/>
</dbReference>
<dbReference type="Gene3D" id="3.10.450.240">
    <property type="match status" value="1"/>
</dbReference>
<sequence>MSLPIRRHALRPLQQRCTTTIRPHTIRHITTQKETRREKESVSPQTLRERAQVEDPKLFEKSDFGMLPGTFIRAWDTTPPLLPRPLYPLDAGRIKRALADRWKYEKTWLKARIRDTFVMFNYKFRVRRGPRLKGVFWHARVQGRADELYEKLYYAFASKDTDPIKDLCTEGLLKNITDRIAGRPEGVNMTWRILARHGWPWSRVVSNRFGYLPVTGADDKDHPYVIRQLVLRKSTRQVLRIERQRQPDHRARVTGSSGTTLQRKRRLLWSPDGDQPGARGRVMEEEEEWDEEVKGEERHDKNVVEYLVLQQVMVRGELKDWRLWGFADKTTVQSIEENETKEEELAALQTR</sequence>
<organism evidence="5 6">
    <name type="scientific">Westerdykella ornata</name>
    <dbReference type="NCBI Taxonomy" id="318751"/>
    <lineage>
        <taxon>Eukaryota</taxon>
        <taxon>Fungi</taxon>
        <taxon>Dikarya</taxon>
        <taxon>Ascomycota</taxon>
        <taxon>Pezizomycotina</taxon>
        <taxon>Dothideomycetes</taxon>
        <taxon>Pleosporomycetidae</taxon>
        <taxon>Pleosporales</taxon>
        <taxon>Sporormiaceae</taxon>
        <taxon>Westerdykella</taxon>
    </lineage>
</organism>
<evidence type="ECO:0008006" key="7">
    <source>
        <dbReference type="Google" id="ProtNLM"/>
    </source>
</evidence>
<reference evidence="5" key="1">
    <citation type="journal article" date="2020" name="Stud. Mycol.">
        <title>101 Dothideomycetes genomes: a test case for predicting lifestyles and emergence of pathogens.</title>
        <authorList>
            <person name="Haridas S."/>
            <person name="Albert R."/>
            <person name="Binder M."/>
            <person name="Bloem J."/>
            <person name="Labutti K."/>
            <person name="Salamov A."/>
            <person name="Andreopoulos B."/>
            <person name="Baker S."/>
            <person name="Barry K."/>
            <person name="Bills G."/>
            <person name="Bluhm B."/>
            <person name="Cannon C."/>
            <person name="Castanera R."/>
            <person name="Culley D."/>
            <person name="Daum C."/>
            <person name="Ezra D."/>
            <person name="Gonzalez J."/>
            <person name="Henrissat B."/>
            <person name="Kuo A."/>
            <person name="Liang C."/>
            <person name="Lipzen A."/>
            <person name="Lutzoni F."/>
            <person name="Magnuson J."/>
            <person name="Mondo S."/>
            <person name="Nolan M."/>
            <person name="Ohm R."/>
            <person name="Pangilinan J."/>
            <person name="Park H.-J."/>
            <person name="Ramirez L."/>
            <person name="Alfaro M."/>
            <person name="Sun H."/>
            <person name="Tritt A."/>
            <person name="Yoshinaga Y."/>
            <person name="Zwiers L.-H."/>
            <person name="Turgeon B."/>
            <person name="Goodwin S."/>
            <person name="Spatafora J."/>
            <person name="Crous P."/>
            <person name="Grigoriev I."/>
        </authorList>
    </citation>
    <scope>NUCLEOTIDE SEQUENCE</scope>
    <source>
        <strain evidence="5">CBS 379.55</strain>
    </source>
</reference>
<dbReference type="InterPro" id="IPR051975">
    <property type="entry name" value="mtLSU_mL45"/>
</dbReference>
<evidence type="ECO:0000256" key="4">
    <source>
        <dbReference type="SAM" id="MobiDB-lite"/>
    </source>
</evidence>
<dbReference type="PANTHER" id="PTHR28554">
    <property type="entry name" value="39S RIBOSOMAL PROTEIN L45, MITOCHONDRIAL"/>
    <property type="match status" value="1"/>
</dbReference>
<evidence type="ECO:0000313" key="6">
    <source>
        <dbReference type="Proteomes" id="UP000800097"/>
    </source>
</evidence>
<accession>A0A6A6JSH0</accession>